<dbReference type="GO" id="GO:0016020">
    <property type="term" value="C:membrane"/>
    <property type="evidence" value="ECO:0007669"/>
    <property type="project" value="InterPro"/>
</dbReference>
<evidence type="ECO:0000259" key="4">
    <source>
        <dbReference type="PROSITE" id="PS50278"/>
    </source>
</evidence>
<dbReference type="SUPFAM" id="SSF57501">
    <property type="entry name" value="Cystine-knot cytokines"/>
    <property type="match status" value="1"/>
</dbReference>
<dbReference type="GO" id="GO:0038084">
    <property type="term" value="P:vascular endothelial growth factor signaling pathway"/>
    <property type="evidence" value="ECO:0007669"/>
    <property type="project" value="TreeGrafter"/>
</dbReference>
<keyword evidence="2" id="KW-1015">Disulfide bond</keyword>
<dbReference type="GeneTree" id="ENSGT00940000160164"/>
<evidence type="ECO:0000256" key="2">
    <source>
        <dbReference type="ARBA" id="ARBA00023157"/>
    </source>
</evidence>
<dbReference type="GO" id="GO:0050930">
    <property type="term" value="P:induction of positive chemotaxis"/>
    <property type="evidence" value="ECO:0007669"/>
    <property type="project" value="TreeGrafter"/>
</dbReference>
<dbReference type="GO" id="GO:0060754">
    <property type="term" value="P:positive regulation of mast cell chemotaxis"/>
    <property type="evidence" value="ECO:0007669"/>
    <property type="project" value="TreeGrafter"/>
</dbReference>
<dbReference type="AlphaFoldDB" id="A0A3Q4GCI7"/>
<dbReference type="GO" id="GO:0045766">
    <property type="term" value="P:positive regulation of angiogenesis"/>
    <property type="evidence" value="ECO:0007669"/>
    <property type="project" value="TreeGrafter"/>
</dbReference>
<evidence type="ECO:0000256" key="3">
    <source>
        <dbReference type="RuleBase" id="RU003818"/>
    </source>
</evidence>
<dbReference type="GO" id="GO:0001938">
    <property type="term" value="P:positive regulation of endothelial cell proliferation"/>
    <property type="evidence" value="ECO:0007669"/>
    <property type="project" value="TreeGrafter"/>
</dbReference>
<dbReference type="Bgee" id="ENSNBRG00000005257">
    <property type="expression patterns" value="Expressed in mesonephros and 5 other cell types or tissues"/>
</dbReference>
<dbReference type="Proteomes" id="UP000261580">
    <property type="component" value="Unassembled WGS sequence"/>
</dbReference>
<evidence type="ECO:0000313" key="5">
    <source>
        <dbReference type="Ensembl" id="ENSNBRP00000006750.1"/>
    </source>
</evidence>
<dbReference type="GO" id="GO:0048010">
    <property type="term" value="P:vascular endothelial growth factor receptor signaling pathway"/>
    <property type="evidence" value="ECO:0007669"/>
    <property type="project" value="TreeGrafter"/>
</dbReference>
<dbReference type="InterPro" id="IPR029034">
    <property type="entry name" value="Cystine-knot_cytokine"/>
</dbReference>
<dbReference type="InterPro" id="IPR050507">
    <property type="entry name" value="PDGF/VEGF_growth_factor"/>
</dbReference>
<comment type="similarity">
    <text evidence="3">Belongs to the PDGF/VEGF growth factor family.</text>
</comment>
<dbReference type="GO" id="GO:0002040">
    <property type="term" value="P:sprouting angiogenesis"/>
    <property type="evidence" value="ECO:0007669"/>
    <property type="project" value="TreeGrafter"/>
</dbReference>
<dbReference type="PROSITE" id="PS00249">
    <property type="entry name" value="PDGF_1"/>
    <property type="match status" value="1"/>
</dbReference>
<evidence type="ECO:0000256" key="1">
    <source>
        <dbReference type="ARBA" id="ARBA00023030"/>
    </source>
</evidence>
<reference evidence="5" key="1">
    <citation type="submission" date="2025-08" db="UniProtKB">
        <authorList>
            <consortium name="Ensembl"/>
        </authorList>
    </citation>
    <scope>IDENTIFICATION</scope>
</reference>
<keyword evidence="1 3" id="KW-0339">Growth factor</keyword>
<protein>
    <submittedName>
        <fullName evidence="5">Placental growth factor b</fullName>
    </submittedName>
</protein>
<dbReference type="GO" id="GO:0005615">
    <property type="term" value="C:extracellular space"/>
    <property type="evidence" value="ECO:0007669"/>
    <property type="project" value="TreeGrafter"/>
</dbReference>
<organism evidence="5 6">
    <name type="scientific">Neolamprologus brichardi</name>
    <name type="common">Fairy cichlid</name>
    <name type="synonym">Lamprologus brichardi</name>
    <dbReference type="NCBI Taxonomy" id="32507"/>
    <lineage>
        <taxon>Eukaryota</taxon>
        <taxon>Metazoa</taxon>
        <taxon>Chordata</taxon>
        <taxon>Craniata</taxon>
        <taxon>Vertebrata</taxon>
        <taxon>Euteleostomi</taxon>
        <taxon>Actinopterygii</taxon>
        <taxon>Neopterygii</taxon>
        <taxon>Teleostei</taxon>
        <taxon>Neoteleostei</taxon>
        <taxon>Acanthomorphata</taxon>
        <taxon>Ovalentaria</taxon>
        <taxon>Cichlomorphae</taxon>
        <taxon>Cichliformes</taxon>
        <taxon>Cichlidae</taxon>
        <taxon>African cichlids</taxon>
        <taxon>Pseudocrenilabrinae</taxon>
        <taxon>Lamprologini</taxon>
        <taxon>Neolamprologus</taxon>
    </lineage>
</organism>
<dbReference type="PANTHER" id="PTHR12025:SF9">
    <property type="entry name" value="PLACENTA GROWTH FACTOR"/>
    <property type="match status" value="1"/>
</dbReference>
<dbReference type="GO" id="GO:0008083">
    <property type="term" value="F:growth factor activity"/>
    <property type="evidence" value="ECO:0007669"/>
    <property type="project" value="UniProtKB-KW"/>
</dbReference>
<evidence type="ECO:0000313" key="6">
    <source>
        <dbReference type="Proteomes" id="UP000261580"/>
    </source>
</evidence>
<dbReference type="GO" id="GO:0001666">
    <property type="term" value="P:response to hypoxia"/>
    <property type="evidence" value="ECO:0007669"/>
    <property type="project" value="TreeGrafter"/>
</dbReference>
<dbReference type="GO" id="GO:0042056">
    <property type="term" value="F:chemoattractant activity"/>
    <property type="evidence" value="ECO:0007669"/>
    <property type="project" value="TreeGrafter"/>
</dbReference>
<proteinExistence type="inferred from homology"/>
<dbReference type="CDD" id="cd00135">
    <property type="entry name" value="PDGF"/>
    <property type="match status" value="1"/>
</dbReference>
<accession>A0A3Q4GCI7</accession>
<dbReference type="PANTHER" id="PTHR12025">
    <property type="entry name" value="VASCULAR ENDOTHELIAL GROWTH FACTOR"/>
    <property type="match status" value="1"/>
</dbReference>
<keyword evidence="6" id="KW-1185">Reference proteome</keyword>
<dbReference type="GO" id="GO:0005172">
    <property type="term" value="F:vascular endothelial growth factor receptor binding"/>
    <property type="evidence" value="ECO:0007669"/>
    <property type="project" value="TreeGrafter"/>
</dbReference>
<dbReference type="PROSITE" id="PS50278">
    <property type="entry name" value="PDGF_2"/>
    <property type="match status" value="1"/>
</dbReference>
<dbReference type="SMART" id="SM00141">
    <property type="entry name" value="PDGF"/>
    <property type="match status" value="1"/>
</dbReference>
<sequence length="147" mass="16493">ARSAEGMQSTQEALTVLVFEKVWGRSFCRTIEKLVEVVQEYPSEVEHIYSPSCVPLVRCAGCCGDENLECHPTQTTNVTMQLLKIRPSEQGQEYVEMTFKAPNVAFHILLLQKHICVTLKLCVCLCRVRCLTLTANVDKVACIAKQC</sequence>
<dbReference type="Gene3D" id="2.10.90.10">
    <property type="entry name" value="Cystine-knot cytokines"/>
    <property type="match status" value="1"/>
</dbReference>
<dbReference type="Ensembl" id="ENSNBRT00000006946.1">
    <property type="protein sequence ID" value="ENSNBRP00000006750.1"/>
    <property type="gene ID" value="ENSNBRG00000005257.1"/>
</dbReference>
<reference evidence="5" key="2">
    <citation type="submission" date="2025-09" db="UniProtKB">
        <authorList>
            <consortium name="Ensembl"/>
        </authorList>
    </citation>
    <scope>IDENTIFICATION</scope>
</reference>
<name>A0A3Q4GCI7_NEOBR</name>
<feature type="domain" description="Platelet-derived growth factor (PDGF) family profile" evidence="4">
    <location>
        <begin position="15"/>
        <end position="99"/>
    </location>
</feature>
<dbReference type="InterPro" id="IPR023581">
    <property type="entry name" value="PD_growth_factor_CS"/>
</dbReference>
<dbReference type="InterPro" id="IPR000072">
    <property type="entry name" value="PDGF/VEGF_dom"/>
</dbReference>
<dbReference type="Pfam" id="PF00341">
    <property type="entry name" value="PDGF"/>
    <property type="match status" value="1"/>
</dbReference>